<dbReference type="Pfam" id="PF13966">
    <property type="entry name" value="zf-RVT"/>
    <property type="match status" value="1"/>
</dbReference>
<dbReference type="PANTHER" id="PTHR46224">
    <property type="entry name" value="ANKYRIN REPEAT FAMILY PROTEIN"/>
    <property type="match status" value="1"/>
</dbReference>
<dbReference type="InterPro" id="IPR002110">
    <property type="entry name" value="Ankyrin_rpt"/>
</dbReference>
<evidence type="ECO:0000313" key="3">
    <source>
        <dbReference type="EMBL" id="RVW38153.1"/>
    </source>
</evidence>
<feature type="repeat" description="ANK" evidence="1">
    <location>
        <begin position="228"/>
        <end position="260"/>
    </location>
</feature>
<accession>A0A438DRP8</accession>
<dbReference type="PROSITE" id="PS50088">
    <property type="entry name" value="ANK_REPEAT"/>
    <property type="match status" value="2"/>
</dbReference>
<comment type="caution">
    <text evidence="3">The sequence shown here is derived from an EMBL/GenBank/DDBJ whole genome shotgun (WGS) entry which is preliminary data.</text>
</comment>
<dbReference type="GO" id="GO:0032259">
    <property type="term" value="P:methylation"/>
    <property type="evidence" value="ECO:0007669"/>
    <property type="project" value="UniProtKB-KW"/>
</dbReference>
<dbReference type="Gene3D" id="1.25.40.20">
    <property type="entry name" value="Ankyrin repeat-containing domain"/>
    <property type="match status" value="1"/>
</dbReference>
<dbReference type="GO" id="GO:0008168">
    <property type="term" value="F:methyltransferase activity"/>
    <property type="evidence" value="ECO:0007669"/>
    <property type="project" value="UniProtKB-KW"/>
</dbReference>
<evidence type="ECO:0000256" key="1">
    <source>
        <dbReference type="PROSITE-ProRule" id="PRU00023"/>
    </source>
</evidence>
<evidence type="ECO:0000313" key="4">
    <source>
        <dbReference type="Proteomes" id="UP000288805"/>
    </source>
</evidence>
<evidence type="ECO:0000259" key="2">
    <source>
        <dbReference type="Pfam" id="PF13966"/>
    </source>
</evidence>
<dbReference type="PROSITE" id="PS50297">
    <property type="entry name" value="ANK_REP_REGION"/>
    <property type="match status" value="2"/>
</dbReference>
<protein>
    <submittedName>
        <fullName evidence="3">Histone-lysine N-methyltransferase EHMT2</fullName>
    </submittedName>
</protein>
<feature type="domain" description="Reverse transcriptase zinc-binding" evidence="2">
    <location>
        <begin position="182"/>
        <end position="230"/>
    </location>
</feature>
<keyword evidence="3" id="KW-0808">Transferase</keyword>
<dbReference type="EMBL" id="QGNW01001513">
    <property type="protein sequence ID" value="RVW38153.1"/>
    <property type="molecule type" value="Genomic_DNA"/>
</dbReference>
<gene>
    <name evidence="3" type="primary">EHMT2_1</name>
    <name evidence="3" type="ORF">CK203_091250</name>
</gene>
<dbReference type="InterPro" id="IPR036770">
    <property type="entry name" value="Ankyrin_rpt-contain_sf"/>
</dbReference>
<keyword evidence="3" id="KW-0489">Methyltransferase</keyword>
<proteinExistence type="predicted"/>
<name>A0A438DRP8_VITVI</name>
<dbReference type="SUPFAM" id="SSF48403">
    <property type="entry name" value="Ankyrin repeat"/>
    <property type="match status" value="1"/>
</dbReference>
<dbReference type="SMART" id="SM00248">
    <property type="entry name" value="ANK"/>
    <property type="match status" value="3"/>
</dbReference>
<dbReference type="Pfam" id="PF12796">
    <property type="entry name" value="Ank_2"/>
    <property type="match status" value="1"/>
</dbReference>
<dbReference type="InterPro" id="IPR051616">
    <property type="entry name" value="Cul2-RING_E3_ligase_SR"/>
</dbReference>
<dbReference type="AlphaFoldDB" id="A0A438DRP8"/>
<reference evidence="3 4" key="1">
    <citation type="journal article" date="2018" name="PLoS Genet.">
        <title>Population sequencing reveals clonal diversity and ancestral inbreeding in the grapevine cultivar Chardonnay.</title>
        <authorList>
            <person name="Roach M.J."/>
            <person name="Johnson D.L."/>
            <person name="Bohlmann J."/>
            <person name="van Vuuren H.J."/>
            <person name="Jones S.J."/>
            <person name="Pretorius I.S."/>
            <person name="Schmidt S.A."/>
            <person name="Borneman A.R."/>
        </authorList>
    </citation>
    <scope>NUCLEOTIDE SEQUENCE [LARGE SCALE GENOMIC DNA]</scope>
    <source>
        <strain evidence="4">cv. Chardonnay</strain>
        <tissue evidence="3">Leaf</tissue>
    </source>
</reference>
<dbReference type="InterPro" id="IPR026960">
    <property type="entry name" value="RVT-Znf"/>
</dbReference>
<keyword evidence="1" id="KW-0040">ANK repeat</keyword>
<sequence>MSIRLCHKSLVRDRYPRLWWRPTSYNTSLLAPHDPHIAIVKGWLCHRRWKGLSPLGLKSKAPPISLRNREIFSTLFFCHESQSRSAEPLSEPNASSSFSFNRCLSLKGSLAIEGAFIDGFLVRMVGVGALSGLMINLEKSELILSGDVSNLEKLAGILGKYGQEEEGWCTKEVREGHGVGPSESFFAWEATWAKILTLNQLQRRGWRIPNKCYMCKEDEESNDYILLDCETPLLHAARQGHTVTAKYLLDHGADPAIPSDLGATALHHSAGIGDIELLRFLLSKGVDIDSQSDAGTPLIWAAGHGQHDAVKVLLEHHANAYVFTLHPIFYEDRYCSKYLELAVSLLPHVQ</sequence>
<feature type="repeat" description="ANK" evidence="1">
    <location>
        <begin position="261"/>
        <end position="293"/>
    </location>
</feature>
<dbReference type="PANTHER" id="PTHR46224:SF6">
    <property type="entry name" value="ANKYRIN REPEAT FAMILY PROTEIN"/>
    <property type="match status" value="1"/>
</dbReference>
<organism evidence="3 4">
    <name type="scientific">Vitis vinifera</name>
    <name type="common">Grape</name>
    <dbReference type="NCBI Taxonomy" id="29760"/>
    <lineage>
        <taxon>Eukaryota</taxon>
        <taxon>Viridiplantae</taxon>
        <taxon>Streptophyta</taxon>
        <taxon>Embryophyta</taxon>
        <taxon>Tracheophyta</taxon>
        <taxon>Spermatophyta</taxon>
        <taxon>Magnoliopsida</taxon>
        <taxon>eudicotyledons</taxon>
        <taxon>Gunneridae</taxon>
        <taxon>Pentapetalae</taxon>
        <taxon>rosids</taxon>
        <taxon>Vitales</taxon>
        <taxon>Vitaceae</taxon>
        <taxon>Viteae</taxon>
        <taxon>Vitis</taxon>
    </lineage>
</organism>
<dbReference type="Proteomes" id="UP000288805">
    <property type="component" value="Unassembled WGS sequence"/>
</dbReference>